<comment type="caution">
    <text evidence="2">The sequence shown here is derived from an EMBL/GenBank/DDBJ whole genome shotgun (WGS) entry which is preliminary data.</text>
</comment>
<reference evidence="2 3" key="1">
    <citation type="submission" date="2020-04" db="EMBL/GenBank/DDBJ databases">
        <title>Whole genome sequencing of clinical and environmental type strains of Ochrobactrum.</title>
        <authorList>
            <person name="Dharne M."/>
        </authorList>
    </citation>
    <scope>NUCLEOTIDE SEQUENCE [LARGE SCALE GENOMIC DNA]</scope>
    <source>
        <strain evidence="2 3">DSM 13340</strain>
    </source>
</reference>
<proteinExistence type="predicted"/>
<keyword evidence="1" id="KW-0175">Coiled coil</keyword>
<protein>
    <submittedName>
        <fullName evidence="2">Uncharacterized protein</fullName>
    </submittedName>
</protein>
<accession>A0A7X6JCX9</accession>
<gene>
    <name evidence="2" type="ORF">HGG76_11740</name>
</gene>
<evidence type="ECO:0000313" key="2">
    <source>
        <dbReference type="EMBL" id="NKW09975.1"/>
    </source>
</evidence>
<evidence type="ECO:0000313" key="3">
    <source>
        <dbReference type="Proteomes" id="UP000558475"/>
    </source>
</evidence>
<organism evidence="2 3">
    <name type="scientific">Brucella tritici</name>
    <dbReference type="NCBI Taxonomy" id="94626"/>
    <lineage>
        <taxon>Bacteria</taxon>
        <taxon>Pseudomonadati</taxon>
        <taxon>Pseudomonadota</taxon>
        <taxon>Alphaproteobacteria</taxon>
        <taxon>Hyphomicrobiales</taxon>
        <taxon>Brucellaceae</taxon>
        <taxon>Brucella/Ochrobactrum group</taxon>
        <taxon>Brucella</taxon>
    </lineage>
</organism>
<dbReference type="Proteomes" id="UP000558475">
    <property type="component" value="Unassembled WGS sequence"/>
</dbReference>
<name>A0A7X6JCX9_9HYPH</name>
<dbReference type="AlphaFoldDB" id="A0A7X6JCX9"/>
<evidence type="ECO:0000256" key="1">
    <source>
        <dbReference type="SAM" id="Coils"/>
    </source>
</evidence>
<feature type="coiled-coil region" evidence="1">
    <location>
        <begin position="68"/>
        <end position="95"/>
    </location>
</feature>
<sequence length="203" mass="22229">MPHTQGPWAVDDCPLDIEHACTMLKVDANTPREWVGICTPRDADGNYEHVAYCHISNAPVIAASTVMLDILRRNLNAWEDEEDSVQEEHEELIVDLRKFLEGFNMADMSDVISFIEGFDGDELQRGIPELVATAKKADETLRNIIASSDAGDHGSLMNAILDAKKLVTDKEKCPDCNGLGAFPETGFDCGRCYGGGTIKAEGQ</sequence>
<dbReference type="EMBL" id="JAAXZB010000001">
    <property type="protein sequence ID" value="NKW09975.1"/>
    <property type="molecule type" value="Genomic_DNA"/>
</dbReference>